<sequence length="254" mass="29537">MQVLSLAMPRTGTVTMQAALEILGCKPTYHGYTPLYNIDECAKWISAFEAKYHNRGPLFTREDWDDLLGNYQAVTDSPAICFAEELIKAYPEAKVVLVERNIESWYQSFDGMIQEMYNPIIHVLRLLDPQVLRPTATMFNYVYKDRRGFCRTDNKKELQHTARTLYREHYAHVRRVCPKDRLLNFRLEDGWGPLCEFLGKEKPDVPFPRLNEGAALAEMFKEFQKRSMLLVLRNLTLVGVSVWVVLLAVGWARR</sequence>
<reference evidence="2 3" key="1">
    <citation type="journal article" date="2020" name="Genomics">
        <title>Complete, high-quality genomes from long-read metagenomic sequencing of two wolf lichen thalli reveals enigmatic genome architecture.</title>
        <authorList>
            <person name="McKenzie S.K."/>
            <person name="Walston R.F."/>
            <person name="Allen J.L."/>
        </authorList>
    </citation>
    <scope>NUCLEOTIDE SEQUENCE [LARGE SCALE GENOMIC DNA]</scope>
    <source>
        <strain evidence="2">WasteWater1</strain>
    </source>
</reference>
<dbReference type="InterPro" id="IPR040632">
    <property type="entry name" value="Sulfotransfer_4"/>
</dbReference>
<dbReference type="EMBL" id="JACCJB010000016">
    <property type="protein sequence ID" value="KAF6220427.1"/>
    <property type="molecule type" value="Genomic_DNA"/>
</dbReference>
<dbReference type="PANTHER" id="PTHR36978">
    <property type="entry name" value="P-LOOP CONTAINING NUCLEOTIDE TRIPHOSPHATE HYDROLASE"/>
    <property type="match status" value="1"/>
</dbReference>
<keyword evidence="1" id="KW-1133">Transmembrane helix</keyword>
<dbReference type="GeneID" id="59331271"/>
<proteinExistence type="predicted"/>
<accession>A0A8H6CBG2</accession>
<dbReference type="SUPFAM" id="SSF52540">
    <property type="entry name" value="P-loop containing nucleoside triphosphate hydrolases"/>
    <property type="match status" value="1"/>
</dbReference>
<gene>
    <name evidence="2" type="ORF">HO133_002859</name>
</gene>
<comment type="caution">
    <text evidence="2">The sequence shown here is derived from an EMBL/GenBank/DDBJ whole genome shotgun (WGS) entry which is preliminary data.</text>
</comment>
<keyword evidence="1" id="KW-0472">Membrane</keyword>
<protein>
    <submittedName>
        <fullName evidence="2">Uncharacterized protein</fullName>
    </submittedName>
</protein>
<dbReference type="InterPro" id="IPR027417">
    <property type="entry name" value="P-loop_NTPase"/>
</dbReference>
<dbReference type="Proteomes" id="UP000593566">
    <property type="component" value="Unassembled WGS sequence"/>
</dbReference>
<evidence type="ECO:0000256" key="1">
    <source>
        <dbReference type="SAM" id="Phobius"/>
    </source>
</evidence>
<dbReference type="PANTHER" id="PTHR36978:SF4">
    <property type="entry name" value="P-LOOP CONTAINING NUCLEOSIDE TRIPHOSPHATE HYDROLASE PROTEIN"/>
    <property type="match status" value="1"/>
</dbReference>
<dbReference type="AlphaFoldDB" id="A0A8H6CBG2"/>
<evidence type="ECO:0000313" key="3">
    <source>
        <dbReference type="Proteomes" id="UP000593566"/>
    </source>
</evidence>
<dbReference type="Pfam" id="PF17784">
    <property type="entry name" value="Sulfotransfer_4"/>
    <property type="match status" value="1"/>
</dbReference>
<keyword evidence="3" id="KW-1185">Reference proteome</keyword>
<evidence type="ECO:0000313" key="2">
    <source>
        <dbReference type="EMBL" id="KAF6220427.1"/>
    </source>
</evidence>
<keyword evidence="1" id="KW-0812">Transmembrane</keyword>
<feature type="transmembrane region" description="Helical" evidence="1">
    <location>
        <begin position="230"/>
        <end position="252"/>
    </location>
</feature>
<dbReference type="Gene3D" id="3.40.50.300">
    <property type="entry name" value="P-loop containing nucleotide triphosphate hydrolases"/>
    <property type="match status" value="1"/>
</dbReference>
<dbReference type="RefSeq" id="XP_037149862.1">
    <property type="nucleotide sequence ID" value="XM_037293784.1"/>
</dbReference>
<name>A0A8H6CBG2_9LECA</name>
<organism evidence="2 3">
    <name type="scientific">Letharia lupina</name>
    <dbReference type="NCBI Taxonomy" id="560253"/>
    <lineage>
        <taxon>Eukaryota</taxon>
        <taxon>Fungi</taxon>
        <taxon>Dikarya</taxon>
        <taxon>Ascomycota</taxon>
        <taxon>Pezizomycotina</taxon>
        <taxon>Lecanoromycetes</taxon>
        <taxon>OSLEUM clade</taxon>
        <taxon>Lecanoromycetidae</taxon>
        <taxon>Lecanorales</taxon>
        <taxon>Lecanorineae</taxon>
        <taxon>Parmeliaceae</taxon>
        <taxon>Letharia</taxon>
    </lineage>
</organism>